<feature type="region of interest" description="Disordered" evidence="1">
    <location>
        <begin position="308"/>
        <end position="377"/>
    </location>
</feature>
<evidence type="ECO:0000256" key="2">
    <source>
        <dbReference type="SAM" id="Phobius"/>
    </source>
</evidence>
<feature type="compositionally biased region" description="Gly residues" evidence="1">
    <location>
        <begin position="318"/>
        <end position="350"/>
    </location>
</feature>
<evidence type="ECO:0000259" key="3">
    <source>
        <dbReference type="Pfam" id="PF18915"/>
    </source>
</evidence>
<feature type="domain" description="DUF5667" evidence="3">
    <location>
        <begin position="119"/>
        <end position="227"/>
    </location>
</feature>
<keyword evidence="2" id="KW-0472">Membrane</keyword>
<sequence>MTPVFSARRRADEFEALVSRRLDGPPDERAADRYGDLLTLVGELRSVPGPTPRADFAADLRERLMLEADTVLLRVPASTAHEKLALPVRSRSDRRFAAVLGSAAMVGATATVAVAAQTALPGESLYPVKQAMEAAEHRLASDDAGRGRALLASAEHRLTELEALAAEDRTGADSLIPDTLDQFSDQSEDAATALLDAYDATGDPAVVDELRAFAADSMDRLAAMESSFPSSARDELLAAGRRLADLDASAAAACPVCDGGIGEVPSFLLTPVASRNLLVGLDRDRVQLDPSPVSGQDVEGIVVPPALQVPAEPDNGQDAGGSGASGGSGDSGGSTAGSGGSGGTGGGDGVKGTVDGTVKDPTGTVKGTVEDPTGTVEETVDTVTGAAGETTGGAVGGLTEGVDDATGGLIGDVTGTIGEAPTTGVPLP</sequence>
<gene>
    <name evidence="4" type="ORF">AVDCRST_MAG32-2395</name>
</gene>
<reference evidence="4" key="1">
    <citation type="submission" date="2020-02" db="EMBL/GenBank/DDBJ databases">
        <authorList>
            <person name="Meier V. D."/>
        </authorList>
    </citation>
    <scope>NUCLEOTIDE SEQUENCE</scope>
    <source>
        <strain evidence="4">AVDCRST_MAG32</strain>
    </source>
</reference>
<feature type="transmembrane region" description="Helical" evidence="2">
    <location>
        <begin position="96"/>
        <end position="116"/>
    </location>
</feature>
<dbReference type="AlphaFoldDB" id="A0A6J4NM98"/>
<keyword evidence="2" id="KW-0812">Transmembrane</keyword>
<organism evidence="4">
    <name type="scientific">uncultured Nocardioides sp</name>
    <dbReference type="NCBI Taxonomy" id="198441"/>
    <lineage>
        <taxon>Bacteria</taxon>
        <taxon>Bacillati</taxon>
        <taxon>Actinomycetota</taxon>
        <taxon>Actinomycetes</taxon>
        <taxon>Propionibacteriales</taxon>
        <taxon>Nocardioidaceae</taxon>
        <taxon>Nocardioides</taxon>
        <taxon>environmental samples</taxon>
    </lineage>
</organism>
<feature type="compositionally biased region" description="Low complexity" evidence="1">
    <location>
        <begin position="351"/>
        <end position="360"/>
    </location>
</feature>
<evidence type="ECO:0000313" key="4">
    <source>
        <dbReference type="EMBL" id="CAA9392166.1"/>
    </source>
</evidence>
<keyword evidence="2" id="KW-1133">Transmembrane helix</keyword>
<proteinExistence type="predicted"/>
<name>A0A6J4NM98_9ACTN</name>
<dbReference type="InterPro" id="IPR043725">
    <property type="entry name" value="DUF5667"/>
</dbReference>
<dbReference type="Pfam" id="PF18915">
    <property type="entry name" value="DUF5667"/>
    <property type="match status" value="1"/>
</dbReference>
<protein>
    <recommendedName>
        <fullName evidence="3">DUF5667 domain-containing protein</fullName>
    </recommendedName>
</protein>
<accession>A0A6J4NM98</accession>
<dbReference type="EMBL" id="CADCUM010000094">
    <property type="protein sequence ID" value="CAA9392166.1"/>
    <property type="molecule type" value="Genomic_DNA"/>
</dbReference>
<evidence type="ECO:0000256" key="1">
    <source>
        <dbReference type="SAM" id="MobiDB-lite"/>
    </source>
</evidence>